<evidence type="ECO:0000313" key="14">
    <source>
        <dbReference type="Proteomes" id="UP000319557"/>
    </source>
</evidence>
<feature type="domain" description="Histidine kinase" evidence="12">
    <location>
        <begin position="232"/>
        <end position="443"/>
    </location>
</feature>
<evidence type="ECO:0000256" key="1">
    <source>
        <dbReference type="ARBA" id="ARBA00000085"/>
    </source>
</evidence>
<feature type="region of interest" description="Disordered" evidence="10">
    <location>
        <begin position="444"/>
        <end position="463"/>
    </location>
</feature>
<proteinExistence type="predicted"/>
<dbReference type="SUPFAM" id="SSF55874">
    <property type="entry name" value="ATPase domain of HSP90 chaperone/DNA topoisomerase II/histidine kinase"/>
    <property type="match status" value="1"/>
</dbReference>
<feature type="transmembrane region" description="Helical" evidence="11">
    <location>
        <begin position="25"/>
        <end position="45"/>
    </location>
</feature>
<protein>
    <recommendedName>
        <fullName evidence="3">histidine kinase</fullName>
        <ecNumber evidence="3">2.7.13.3</ecNumber>
    </recommendedName>
</protein>
<dbReference type="Pfam" id="PF02518">
    <property type="entry name" value="HATPase_c"/>
    <property type="match status" value="1"/>
</dbReference>
<keyword evidence="5" id="KW-0597">Phosphoprotein</keyword>
<dbReference type="SMART" id="SM00388">
    <property type="entry name" value="HisKA"/>
    <property type="match status" value="1"/>
</dbReference>
<evidence type="ECO:0000256" key="4">
    <source>
        <dbReference type="ARBA" id="ARBA00022475"/>
    </source>
</evidence>
<evidence type="ECO:0000256" key="3">
    <source>
        <dbReference type="ARBA" id="ARBA00012438"/>
    </source>
</evidence>
<evidence type="ECO:0000256" key="2">
    <source>
        <dbReference type="ARBA" id="ARBA00004651"/>
    </source>
</evidence>
<dbReference type="EMBL" id="CP036261">
    <property type="protein sequence ID" value="QDS88317.1"/>
    <property type="molecule type" value="Genomic_DNA"/>
</dbReference>
<evidence type="ECO:0000256" key="8">
    <source>
        <dbReference type="ARBA" id="ARBA00022777"/>
    </source>
</evidence>
<evidence type="ECO:0000256" key="9">
    <source>
        <dbReference type="ARBA" id="ARBA00022840"/>
    </source>
</evidence>
<keyword evidence="6 13" id="KW-0808">Transferase</keyword>
<evidence type="ECO:0000256" key="7">
    <source>
        <dbReference type="ARBA" id="ARBA00022741"/>
    </source>
</evidence>
<keyword evidence="11" id="KW-1133">Transmembrane helix</keyword>
<dbReference type="PANTHER" id="PTHR44936">
    <property type="entry name" value="SENSOR PROTEIN CREC"/>
    <property type="match status" value="1"/>
</dbReference>
<comment type="subcellular location">
    <subcellularLocation>
        <location evidence="2">Cell membrane</location>
        <topology evidence="2">Multi-pass membrane protein</topology>
    </subcellularLocation>
</comment>
<accession>A0A517M0C2</accession>
<dbReference type="GO" id="GO:0005886">
    <property type="term" value="C:plasma membrane"/>
    <property type="evidence" value="ECO:0007669"/>
    <property type="project" value="UniProtKB-SubCell"/>
</dbReference>
<dbReference type="KEGG" id="ruv:EC9_25070"/>
<feature type="transmembrane region" description="Helical" evidence="11">
    <location>
        <begin position="57"/>
        <end position="75"/>
    </location>
</feature>
<dbReference type="CDD" id="cd00075">
    <property type="entry name" value="HATPase"/>
    <property type="match status" value="1"/>
</dbReference>
<keyword evidence="8 13" id="KW-0418">Kinase</keyword>
<organism evidence="13 14">
    <name type="scientific">Rosistilla ulvae</name>
    <dbReference type="NCBI Taxonomy" id="1930277"/>
    <lineage>
        <taxon>Bacteria</taxon>
        <taxon>Pseudomonadati</taxon>
        <taxon>Planctomycetota</taxon>
        <taxon>Planctomycetia</taxon>
        <taxon>Pirellulales</taxon>
        <taxon>Pirellulaceae</taxon>
        <taxon>Rosistilla</taxon>
    </lineage>
</organism>
<dbReference type="RefSeq" id="WP_246106089.1">
    <property type="nucleotide sequence ID" value="NZ_CP036261.1"/>
</dbReference>
<dbReference type="SMART" id="SM00387">
    <property type="entry name" value="HATPase_c"/>
    <property type="match status" value="1"/>
</dbReference>
<dbReference type="PANTHER" id="PTHR44936:SF10">
    <property type="entry name" value="SENSOR PROTEIN RSTB"/>
    <property type="match status" value="1"/>
</dbReference>
<dbReference type="InterPro" id="IPR004358">
    <property type="entry name" value="Sig_transdc_His_kin-like_C"/>
</dbReference>
<evidence type="ECO:0000256" key="6">
    <source>
        <dbReference type="ARBA" id="ARBA00022679"/>
    </source>
</evidence>
<reference evidence="13 14" key="1">
    <citation type="submission" date="2019-02" db="EMBL/GenBank/DDBJ databases">
        <title>Deep-cultivation of Planctomycetes and their phenomic and genomic characterization uncovers novel biology.</title>
        <authorList>
            <person name="Wiegand S."/>
            <person name="Jogler M."/>
            <person name="Boedeker C."/>
            <person name="Pinto D."/>
            <person name="Vollmers J."/>
            <person name="Rivas-Marin E."/>
            <person name="Kohn T."/>
            <person name="Peeters S.H."/>
            <person name="Heuer A."/>
            <person name="Rast P."/>
            <person name="Oberbeckmann S."/>
            <person name="Bunk B."/>
            <person name="Jeske O."/>
            <person name="Meyerdierks A."/>
            <person name="Storesund J.E."/>
            <person name="Kallscheuer N."/>
            <person name="Luecker S."/>
            <person name="Lage O.M."/>
            <person name="Pohl T."/>
            <person name="Merkel B.J."/>
            <person name="Hornburger P."/>
            <person name="Mueller R.-W."/>
            <person name="Bruemmer F."/>
            <person name="Labrenz M."/>
            <person name="Spormann A.M."/>
            <person name="Op den Camp H."/>
            <person name="Overmann J."/>
            <person name="Amann R."/>
            <person name="Jetten M.S.M."/>
            <person name="Mascher T."/>
            <person name="Medema M.H."/>
            <person name="Devos D.P."/>
            <person name="Kaster A.-K."/>
            <person name="Ovreas L."/>
            <person name="Rohde M."/>
            <person name="Galperin M.Y."/>
            <person name="Jogler C."/>
        </authorList>
    </citation>
    <scope>NUCLEOTIDE SEQUENCE [LARGE SCALE GENOMIC DNA]</scope>
    <source>
        <strain evidence="13 14">EC9</strain>
    </source>
</reference>
<gene>
    <name evidence="13" type="primary">regB</name>
    <name evidence="13" type="ORF">EC9_25070</name>
</gene>
<dbReference type="InterPro" id="IPR036890">
    <property type="entry name" value="HATPase_C_sf"/>
</dbReference>
<dbReference type="Gene3D" id="1.10.287.130">
    <property type="match status" value="1"/>
</dbReference>
<comment type="catalytic activity">
    <reaction evidence="1">
        <text>ATP + protein L-histidine = ADP + protein N-phospho-L-histidine.</text>
        <dbReference type="EC" id="2.7.13.3"/>
    </reaction>
</comment>
<dbReference type="GO" id="GO:0005524">
    <property type="term" value="F:ATP binding"/>
    <property type="evidence" value="ECO:0007669"/>
    <property type="project" value="UniProtKB-KW"/>
</dbReference>
<keyword evidence="9" id="KW-0067">ATP-binding</keyword>
<dbReference type="AlphaFoldDB" id="A0A517M0C2"/>
<sequence>MPFAALTRLFHPSVMLRSPLGTSTWLLQLRWFAVVGQLVTITAVARFFPIELPLEPLFALIGFTAASNLAYTIWLGTREPTEPQATDDALYRTEVASLLMTLDLLTLAAMLYFSGGVDNPFVFFFFVNLAVAGVVLRPVWAWILTSMSIASFALLTYYRTPIELLSIDSHAAGYRIREHGMLIAFSTCAAVVTYFVSRIAEELTVRQTQLRTALQQQSRSQRLEALTTLAAGAAHELASPLSTIAVVVHEMQRHAADADVPAAVRQDLSLIESEVNHCKAILSRMRNAAGDQAAEHWDRITLVDLVDAILEGVRDPHRVEVSDDVDSFENYTLWIPMEAVAQAIRNLIGNALDASPAEASVAMEVSAEEEHFILEVIDSGEGMPDEVAQRAVEPFFTTKQPGSGMGLGLFLTRNVITRLGGTLEFDTQIGRGTRAIVRLPRRQQINPEIHGDDASQITHNGLE</sequence>
<feature type="transmembrane region" description="Helical" evidence="11">
    <location>
        <begin position="120"/>
        <end position="136"/>
    </location>
</feature>
<evidence type="ECO:0000313" key="13">
    <source>
        <dbReference type="EMBL" id="QDS88317.1"/>
    </source>
</evidence>
<keyword evidence="7" id="KW-0547">Nucleotide-binding</keyword>
<evidence type="ECO:0000259" key="12">
    <source>
        <dbReference type="PROSITE" id="PS50109"/>
    </source>
</evidence>
<name>A0A517M0C2_9BACT</name>
<dbReference type="InterPro" id="IPR003661">
    <property type="entry name" value="HisK_dim/P_dom"/>
</dbReference>
<dbReference type="InterPro" id="IPR036097">
    <property type="entry name" value="HisK_dim/P_sf"/>
</dbReference>
<feature type="transmembrane region" description="Helical" evidence="11">
    <location>
        <begin position="95"/>
        <end position="113"/>
    </location>
</feature>
<dbReference type="SUPFAM" id="SSF47384">
    <property type="entry name" value="Homodimeric domain of signal transducing histidine kinase"/>
    <property type="match status" value="1"/>
</dbReference>
<keyword evidence="14" id="KW-1185">Reference proteome</keyword>
<keyword evidence="4" id="KW-1003">Cell membrane</keyword>
<dbReference type="InterPro" id="IPR005467">
    <property type="entry name" value="His_kinase_dom"/>
</dbReference>
<dbReference type="Gene3D" id="3.30.565.10">
    <property type="entry name" value="Histidine kinase-like ATPase, C-terminal domain"/>
    <property type="match status" value="1"/>
</dbReference>
<keyword evidence="11" id="KW-0472">Membrane</keyword>
<evidence type="ECO:0000256" key="10">
    <source>
        <dbReference type="SAM" id="MobiDB-lite"/>
    </source>
</evidence>
<dbReference type="EC" id="2.7.13.3" evidence="3"/>
<dbReference type="Proteomes" id="UP000319557">
    <property type="component" value="Chromosome"/>
</dbReference>
<evidence type="ECO:0000256" key="5">
    <source>
        <dbReference type="ARBA" id="ARBA00022553"/>
    </source>
</evidence>
<dbReference type="InterPro" id="IPR050980">
    <property type="entry name" value="2C_sensor_his_kinase"/>
</dbReference>
<dbReference type="InterPro" id="IPR003594">
    <property type="entry name" value="HATPase_dom"/>
</dbReference>
<dbReference type="PROSITE" id="PS50109">
    <property type="entry name" value="HIS_KIN"/>
    <property type="match status" value="1"/>
</dbReference>
<dbReference type="GO" id="GO:0000155">
    <property type="term" value="F:phosphorelay sensor kinase activity"/>
    <property type="evidence" value="ECO:0007669"/>
    <property type="project" value="InterPro"/>
</dbReference>
<dbReference type="PRINTS" id="PR00344">
    <property type="entry name" value="BCTRLSENSOR"/>
</dbReference>
<keyword evidence="11" id="KW-0812">Transmembrane</keyword>
<evidence type="ECO:0000256" key="11">
    <source>
        <dbReference type="SAM" id="Phobius"/>
    </source>
</evidence>